<dbReference type="Proteomes" id="UP000789525">
    <property type="component" value="Unassembled WGS sequence"/>
</dbReference>
<proteinExistence type="predicted"/>
<keyword evidence="2" id="KW-1185">Reference proteome</keyword>
<dbReference type="EMBL" id="CAJVPT010001065">
    <property type="protein sequence ID" value="CAG8456104.1"/>
    <property type="molecule type" value="Genomic_DNA"/>
</dbReference>
<accession>A0ACA9K8C4</accession>
<organism evidence="1 2">
    <name type="scientific">Acaulospora colombiana</name>
    <dbReference type="NCBI Taxonomy" id="27376"/>
    <lineage>
        <taxon>Eukaryota</taxon>
        <taxon>Fungi</taxon>
        <taxon>Fungi incertae sedis</taxon>
        <taxon>Mucoromycota</taxon>
        <taxon>Glomeromycotina</taxon>
        <taxon>Glomeromycetes</taxon>
        <taxon>Diversisporales</taxon>
        <taxon>Acaulosporaceae</taxon>
        <taxon>Acaulospora</taxon>
    </lineage>
</organism>
<protein>
    <submittedName>
        <fullName evidence="1">13524_t:CDS:1</fullName>
    </submittedName>
</protein>
<gene>
    <name evidence="1" type="ORF">ACOLOM_LOCUS967</name>
</gene>
<name>A0ACA9K8C4_9GLOM</name>
<evidence type="ECO:0000313" key="2">
    <source>
        <dbReference type="Proteomes" id="UP000789525"/>
    </source>
</evidence>
<sequence>MENLAEAICNHHEIDISDPSLPSQSEISTVGRICCDSEGKLNPESVILESLPYFGGKRVKLAINNLSSYALFPGQIVGIQGTNNFGSEINVSKILEVPRLPMCRTSPNIIKDYYGPTKLNGRPLNVFEGTGCAKNYNIDCKMGPFVDEDHSLIQAGEMDMTPGEIFARKINPMLYAFTRSTPTVKVVMIPSIKDVFHNHIAFPQPPFGRSGIVEGITCLSNPVQFRVNEIVFAISNIDVLCHLFQDETEKDSEYRCFFDITLHRDFCNRQMLIIGHIFSLYPLFPPSAGANLDLKHWSSLDLLYTPDVLVLPSKLKYFAKVIDKVICINPGYLAKGSNTYIKMTIHPPPQSIEGEAEAEHLVHQRTRVDIIRI</sequence>
<evidence type="ECO:0000313" key="1">
    <source>
        <dbReference type="EMBL" id="CAG8456104.1"/>
    </source>
</evidence>
<reference evidence="1" key="1">
    <citation type="submission" date="2021-06" db="EMBL/GenBank/DDBJ databases">
        <authorList>
            <person name="Kallberg Y."/>
            <person name="Tangrot J."/>
            <person name="Rosling A."/>
        </authorList>
    </citation>
    <scope>NUCLEOTIDE SEQUENCE</scope>
    <source>
        <strain evidence="1">CL356</strain>
    </source>
</reference>
<comment type="caution">
    <text evidence="1">The sequence shown here is derived from an EMBL/GenBank/DDBJ whole genome shotgun (WGS) entry which is preliminary data.</text>
</comment>